<protein>
    <recommendedName>
        <fullName evidence="4">CCHC-type domain-containing protein</fullName>
    </recommendedName>
</protein>
<name>A0A2H3J647_WOLCO</name>
<sequence length="267" mass="29823">MKPAKKRKLDQRDPVVGVIVETQGDVEASSRRRSRERRRKDKSHSLQSGAGDRKSASEKRRLKRKDERYAETICFACRERGHAAKDCTKNILSTANDNSDQRGERNPRLKTGRTAVGICYRCSSRKHSLSRCKEPEDPSNPLPYASCFVCSGKGHLASSCPENQAKGIYPNGGCCKLCGDTMHLAKDCKLRQKEVADTTVFLGTGNGAGADEDDFHTFRRRNAEVDKLERIEERVKKQANMKVGAHSGTVKSYAKKPIASTRKVVYF</sequence>
<dbReference type="OMA" id="VSICFRC"/>
<dbReference type="AlphaFoldDB" id="A0A2H3J647"/>
<dbReference type="GO" id="GO:0008270">
    <property type="term" value="F:zinc ion binding"/>
    <property type="evidence" value="ECO:0007669"/>
    <property type="project" value="UniProtKB-KW"/>
</dbReference>
<accession>A0A2H3J647</accession>
<dbReference type="STRING" id="742152.A0A2H3J647"/>
<evidence type="ECO:0000259" key="4">
    <source>
        <dbReference type="PROSITE" id="PS50158"/>
    </source>
</evidence>
<keyword evidence="2" id="KW-0479">Metal-binding</keyword>
<dbReference type="GO" id="GO:0006397">
    <property type="term" value="P:mRNA processing"/>
    <property type="evidence" value="ECO:0007669"/>
    <property type="project" value="UniProtKB-KW"/>
</dbReference>
<dbReference type="InterPro" id="IPR036875">
    <property type="entry name" value="Znf_CCHC_sf"/>
</dbReference>
<keyword evidence="1" id="KW-0507">mRNA processing</keyword>
<evidence type="ECO:0000313" key="5">
    <source>
        <dbReference type="EMBL" id="PCH37411.1"/>
    </source>
</evidence>
<reference evidence="5 6" key="1">
    <citation type="journal article" date="2012" name="Science">
        <title>The Paleozoic origin of enzymatic lignin decomposition reconstructed from 31 fungal genomes.</title>
        <authorList>
            <person name="Floudas D."/>
            <person name="Binder M."/>
            <person name="Riley R."/>
            <person name="Barry K."/>
            <person name="Blanchette R.A."/>
            <person name="Henrissat B."/>
            <person name="Martinez A.T."/>
            <person name="Otillar R."/>
            <person name="Spatafora J.W."/>
            <person name="Yadav J.S."/>
            <person name="Aerts A."/>
            <person name="Benoit I."/>
            <person name="Boyd A."/>
            <person name="Carlson A."/>
            <person name="Copeland A."/>
            <person name="Coutinho P.M."/>
            <person name="de Vries R.P."/>
            <person name="Ferreira P."/>
            <person name="Findley K."/>
            <person name="Foster B."/>
            <person name="Gaskell J."/>
            <person name="Glotzer D."/>
            <person name="Gorecki P."/>
            <person name="Heitman J."/>
            <person name="Hesse C."/>
            <person name="Hori C."/>
            <person name="Igarashi K."/>
            <person name="Jurgens J.A."/>
            <person name="Kallen N."/>
            <person name="Kersten P."/>
            <person name="Kohler A."/>
            <person name="Kuees U."/>
            <person name="Kumar T.K.A."/>
            <person name="Kuo A."/>
            <person name="LaButti K."/>
            <person name="Larrondo L.F."/>
            <person name="Lindquist E."/>
            <person name="Ling A."/>
            <person name="Lombard V."/>
            <person name="Lucas S."/>
            <person name="Lundell T."/>
            <person name="Martin R."/>
            <person name="McLaughlin D.J."/>
            <person name="Morgenstern I."/>
            <person name="Morin E."/>
            <person name="Murat C."/>
            <person name="Nagy L.G."/>
            <person name="Nolan M."/>
            <person name="Ohm R.A."/>
            <person name="Patyshakuliyeva A."/>
            <person name="Rokas A."/>
            <person name="Ruiz-Duenas F.J."/>
            <person name="Sabat G."/>
            <person name="Salamov A."/>
            <person name="Samejima M."/>
            <person name="Schmutz J."/>
            <person name="Slot J.C."/>
            <person name="St John F."/>
            <person name="Stenlid J."/>
            <person name="Sun H."/>
            <person name="Sun S."/>
            <person name="Syed K."/>
            <person name="Tsang A."/>
            <person name="Wiebenga A."/>
            <person name="Young D."/>
            <person name="Pisabarro A."/>
            <person name="Eastwood D.C."/>
            <person name="Martin F."/>
            <person name="Cullen D."/>
            <person name="Grigoriev I.V."/>
            <person name="Hibbett D.S."/>
        </authorList>
    </citation>
    <scope>NUCLEOTIDE SEQUENCE [LARGE SCALE GENOMIC DNA]</scope>
    <source>
        <strain evidence="5 6">MD-104</strain>
    </source>
</reference>
<dbReference type="PANTHER" id="PTHR46242">
    <property type="entry name" value="ZINC FINGER CCHC DOMAIN-CONTAINING PROTEIN 9 ZCCHC9"/>
    <property type="match status" value="1"/>
</dbReference>
<dbReference type="EMBL" id="KB467931">
    <property type="protein sequence ID" value="PCH37411.1"/>
    <property type="molecule type" value="Genomic_DNA"/>
</dbReference>
<evidence type="ECO:0000313" key="6">
    <source>
        <dbReference type="Proteomes" id="UP000218811"/>
    </source>
</evidence>
<evidence type="ECO:0000256" key="1">
    <source>
        <dbReference type="ARBA" id="ARBA00022664"/>
    </source>
</evidence>
<evidence type="ECO:0000256" key="2">
    <source>
        <dbReference type="PROSITE-ProRule" id="PRU00047"/>
    </source>
</evidence>
<dbReference type="Gene3D" id="4.10.60.10">
    <property type="entry name" value="Zinc finger, CCHC-type"/>
    <property type="match status" value="2"/>
</dbReference>
<dbReference type="GO" id="GO:0005730">
    <property type="term" value="C:nucleolus"/>
    <property type="evidence" value="ECO:0007669"/>
    <property type="project" value="TreeGrafter"/>
</dbReference>
<keyword evidence="2" id="KW-0863">Zinc-finger</keyword>
<dbReference type="SUPFAM" id="SSF57756">
    <property type="entry name" value="Retrovirus zinc finger-like domains"/>
    <property type="match status" value="2"/>
</dbReference>
<feature type="compositionally biased region" description="Basic residues" evidence="3">
    <location>
        <begin position="31"/>
        <end position="42"/>
    </location>
</feature>
<proteinExistence type="predicted"/>
<dbReference type="InterPro" id="IPR042246">
    <property type="entry name" value="ZCCHC9"/>
</dbReference>
<dbReference type="Proteomes" id="UP000218811">
    <property type="component" value="Unassembled WGS sequence"/>
</dbReference>
<dbReference type="SMART" id="SM00343">
    <property type="entry name" value="ZnF_C2HC"/>
    <property type="match status" value="4"/>
</dbReference>
<feature type="compositionally biased region" description="Basic and acidic residues" evidence="3">
    <location>
        <begin position="51"/>
        <end position="64"/>
    </location>
</feature>
<dbReference type="OrthoDB" id="3863715at2759"/>
<dbReference type="Pfam" id="PF00098">
    <property type="entry name" value="zf-CCHC"/>
    <property type="match status" value="1"/>
</dbReference>
<dbReference type="InterPro" id="IPR001878">
    <property type="entry name" value="Znf_CCHC"/>
</dbReference>
<evidence type="ECO:0000256" key="3">
    <source>
        <dbReference type="SAM" id="MobiDB-lite"/>
    </source>
</evidence>
<organism evidence="5 6">
    <name type="scientific">Wolfiporia cocos (strain MD-104)</name>
    <name type="common">Brown rot fungus</name>
    <dbReference type="NCBI Taxonomy" id="742152"/>
    <lineage>
        <taxon>Eukaryota</taxon>
        <taxon>Fungi</taxon>
        <taxon>Dikarya</taxon>
        <taxon>Basidiomycota</taxon>
        <taxon>Agaricomycotina</taxon>
        <taxon>Agaricomycetes</taxon>
        <taxon>Polyporales</taxon>
        <taxon>Phaeolaceae</taxon>
        <taxon>Wolfiporia</taxon>
    </lineage>
</organism>
<keyword evidence="2" id="KW-0862">Zinc</keyword>
<dbReference type="PANTHER" id="PTHR46242:SF1">
    <property type="entry name" value="ZINC FINGER CCHC DOMAIN-CONTAINING PROTEIN 9"/>
    <property type="match status" value="1"/>
</dbReference>
<keyword evidence="6" id="KW-1185">Reference proteome</keyword>
<feature type="domain" description="CCHC-type" evidence="4">
    <location>
        <begin position="147"/>
        <end position="162"/>
    </location>
</feature>
<feature type="region of interest" description="Disordered" evidence="3">
    <location>
        <begin position="1"/>
        <end position="64"/>
    </location>
</feature>
<feature type="domain" description="CCHC-type" evidence="4">
    <location>
        <begin position="74"/>
        <end position="89"/>
    </location>
</feature>
<dbReference type="GO" id="GO:0003676">
    <property type="term" value="F:nucleic acid binding"/>
    <property type="evidence" value="ECO:0007669"/>
    <property type="project" value="InterPro"/>
</dbReference>
<gene>
    <name evidence="5" type="ORF">WOLCODRAFT_128311</name>
</gene>
<dbReference type="PROSITE" id="PS50158">
    <property type="entry name" value="ZF_CCHC"/>
    <property type="match status" value="2"/>
</dbReference>